<organism evidence="3 4">
    <name type="scientific">Helicobacter saguini</name>
    <dbReference type="NCBI Taxonomy" id="1548018"/>
    <lineage>
        <taxon>Bacteria</taxon>
        <taxon>Pseudomonadati</taxon>
        <taxon>Campylobacterota</taxon>
        <taxon>Epsilonproteobacteria</taxon>
        <taxon>Campylobacterales</taxon>
        <taxon>Helicobacteraceae</taxon>
        <taxon>Helicobacter</taxon>
    </lineage>
</organism>
<dbReference type="AlphaFoldDB" id="A0A347W232"/>
<reference evidence="3 4" key="1">
    <citation type="journal article" date="2014" name="Genome Announc.">
        <title>Draft genome sequences of eight enterohepatic helicobacter species isolated from both laboratory and wild rodents.</title>
        <authorList>
            <person name="Sheh A."/>
            <person name="Shen Z."/>
            <person name="Fox J.G."/>
        </authorList>
    </citation>
    <scope>NUCLEOTIDE SEQUENCE [LARGE SCALE GENOMIC DNA]</scope>
    <source>
        <strain evidence="3 4">MIT 97-6194</strain>
    </source>
</reference>
<keyword evidence="4" id="KW-1185">Reference proteome</keyword>
<evidence type="ECO:0000313" key="3">
    <source>
        <dbReference type="EMBL" id="TLD94386.1"/>
    </source>
</evidence>
<gene>
    <name evidence="2" type="ORF">DCO61_02200</name>
    <name evidence="3" type="ORF">LS64_005490</name>
</gene>
<dbReference type="EMBL" id="QBIU01000001">
    <property type="protein sequence ID" value="MWV68865.1"/>
    <property type="molecule type" value="Genomic_DNA"/>
</dbReference>
<reference evidence="2 5" key="4">
    <citation type="submission" date="2019-12" db="EMBL/GenBank/DDBJ databases">
        <title>Multi-Generational Helicobacter saguini Isolates.</title>
        <authorList>
            <person name="Mannion A."/>
            <person name="Shen Z."/>
            <person name="Fox J.G."/>
        </authorList>
    </citation>
    <scope>NUCLEOTIDE SEQUENCE [LARGE SCALE GENOMIC DNA]</scope>
    <source>
        <strain evidence="2">16-048</strain>
        <strain evidence="5">16-048 (F4)</strain>
    </source>
</reference>
<reference evidence="3" key="3">
    <citation type="submission" date="2018-04" db="EMBL/GenBank/DDBJ databases">
        <authorList>
            <person name="Sheh A."/>
            <person name="Shen Z."/>
            <person name="Mannion A.J."/>
            <person name="Fox J.G."/>
        </authorList>
    </citation>
    <scope>NUCLEOTIDE SEQUENCE</scope>
    <source>
        <strain evidence="3">MIT 97-6194</strain>
    </source>
</reference>
<keyword evidence="1" id="KW-0175">Coiled coil</keyword>
<proteinExistence type="predicted"/>
<dbReference type="RefSeq" id="WP_118949077.1">
    <property type="nucleotide sequence ID" value="NZ_JRMP02000007.1"/>
</dbReference>
<accession>A0A347W232</accession>
<dbReference type="Proteomes" id="UP000029714">
    <property type="component" value="Unassembled WGS sequence"/>
</dbReference>
<evidence type="ECO:0000313" key="5">
    <source>
        <dbReference type="Proteomes" id="UP000477070"/>
    </source>
</evidence>
<comment type="caution">
    <text evidence="3">The sequence shown here is derived from an EMBL/GenBank/DDBJ whole genome shotgun (WGS) entry which is preliminary data.</text>
</comment>
<protein>
    <submittedName>
        <fullName evidence="3">Uncharacterized protein</fullName>
    </submittedName>
</protein>
<evidence type="ECO:0000313" key="4">
    <source>
        <dbReference type="Proteomes" id="UP000029714"/>
    </source>
</evidence>
<dbReference type="EMBL" id="JRMP02000007">
    <property type="protein sequence ID" value="TLD94386.1"/>
    <property type="molecule type" value="Genomic_DNA"/>
</dbReference>
<feature type="coiled-coil region" evidence="1">
    <location>
        <begin position="35"/>
        <end position="89"/>
    </location>
</feature>
<reference evidence="3 4" key="2">
    <citation type="journal article" date="2016" name="Infect. Immun.">
        <title>Helicobacter saguini, a Novel Helicobacter Isolated from Cotton-Top Tamarins with Ulcerative Colitis, Has Proinflammatory Properties and Induces Typhlocolitis and Dysplasia in Gnotobiotic IL-10-/- Mice.</title>
        <authorList>
            <person name="Shen Z."/>
            <person name="Mannion A."/>
            <person name="Whary M.T."/>
            <person name="Muthupalani S."/>
            <person name="Sheh A."/>
            <person name="Feng Y."/>
            <person name="Gong G."/>
            <person name="Vandamme P."/>
            <person name="Holcombe H.R."/>
            <person name="Paster B.J."/>
            <person name="Fox J.G."/>
        </authorList>
    </citation>
    <scope>NUCLEOTIDE SEQUENCE [LARGE SCALE GENOMIC DNA]</scope>
    <source>
        <strain evidence="3 4">MIT 97-6194</strain>
    </source>
</reference>
<evidence type="ECO:0000256" key="1">
    <source>
        <dbReference type="SAM" id="Coils"/>
    </source>
</evidence>
<evidence type="ECO:0000313" key="2">
    <source>
        <dbReference type="EMBL" id="MWV68865.1"/>
    </source>
</evidence>
<name>A0A347W232_9HELI</name>
<sequence>MDINAKIEKLSIMEKSKGSENFNANAFNDLAMDILKDFTNKVNAIESDINEIKASKESKIQDSIKKQVAKALNSEIDKMNERRAAAALEMFGYRILEKYKQDSSKVMDSADELYKVANDNTIDLSKDEREALNDLFCKKWVVSWNLKVWVMNFTIKVNFGMQRIILE</sequence>
<dbReference type="Proteomes" id="UP000477070">
    <property type="component" value="Unassembled WGS sequence"/>
</dbReference>